<dbReference type="Proteomes" id="UP000095607">
    <property type="component" value="Chromosome"/>
</dbReference>
<gene>
    <name evidence="1" type="ORF">BI380_16145</name>
</gene>
<proteinExistence type="predicted"/>
<organism evidence="1 2">
    <name type="scientific">Delftia tsuruhatensis</name>
    <dbReference type="NCBI Taxonomy" id="180282"/>
    <lineage>
        <taxon>Bacteria</taxon>
        <taxon>Pseudomonadati</taxon>
        <taxon>Pseudomonadota</taxon>
        <taxon>Betaproteobacteria</taxon>
        <taxon>Burkholderiales</taxon>
        <taxon>Comamonadaceae</taxon>
        <taxon>Delftia</taxon>
    </lineage>
</organism>
<reference evidence="1 2" key="1">
    <citation type="submission" date="2016-09" db="EMBL/GenBank/DDBJ databases">
        <title>Complete genome sequence of Deltia acidovorans CM13 isolated from murine proximal colonic tissue.</title>
        <authorList>
            <person name="Saffarian A."/>
        </authorList>
    </citation>
    <scope>NUCLEOTIDE SEQUENCE [LARGE SCALE GENOMIC DNA]</scope>
    <source>
        <strain evidence="1 2">CM13</strain>
    </source>
</reference>
<protein>
    <submittedName>
        <fullName evidence="1">Uncharacterized protein</fullName>
    </submittedName>
</protein>
<sequence length="176" mass="19568">MASGPSLTEADCRQARQWRSRKQGRAVFVTNTTYQRCPWADVLYALDLDWWRMHLARARQVFGGVLVSPQRLPGVRQELAWLDGARTNSGAAVLAQAAYWRARRVILLGYDCQHTGGSTHWHGSHPKGLGDAHSVAEWPAQFLRILPRLAGVEVVNATRDTALGLFPRATLEDALA</sequence>
<keyword evidence="2" id="KW-1185">Reference proteome</keyword>
<dbReference type="EMBL" id="CP017420">
    <property type="protein sequence ID" value="AOV02759.1"/>
    <property type="molecule type" value="Genomic_DNA"/>
</dbReference>
<name>A0ABN4SL55_9BURK</name>
<evidence type="ECO:0000313" key="2">
    <source>
        <dbReference type="Proteomes" id="UP000095607"/>
    </source>
</evidence>
<accession>A0ABN4SL55</accession>
<evidence type="ECO:0000313" key="1">
    <source>
        <dbReference type="EMBL" id="AOV02759.1"/>
    </source>
</evidence>